<evidence type="ECO:0000313" key="3">
    <source>
        <dbReference type="EMBL" id="RSH77614.1"/>
    </source>
</evidence>
<feature type="compositionally biased region" description="Low complexity" evidence="2">
    <location>
        <begin position="486"/>
        <end position="502"/>
    </location>
</feature>
<reference evidence="3 4" key="1">
    <citation type="submission" date="2018-11" db="EMBL/GenBank/DDBJ databases">
        <title>Genome sequence of Apiotrichum porosum DSM 27194.</title>
        <authorList>
            <person name="Aliyu H."/>
            <person name="Gorte O."/>
            <person name="Ochsenreither K."/>
        </authorList>
    </citation>
    <scope>NUCLEOTIDE SEQUENCE [LARGE SCALE GENOMIC DNA]</scope>
    <source>
        <strain evidence="3 4">DSM 27194</strain>
    </source>
</reference>
<feature type="compositionally biased region" description="Low complexity" evidence="2">
    <location>
        <begin position="47"/>
        <end position="66"/>
    </location>
</feature>
<feature type="compositionally biased region" description="Polar residues" evidence="2">
    <location>
        <begin position="400"/>
        <end position="411"/>
    </location>
</feature>
<keyword evidence="4" id="KW-1185">Reference proteome</keyword>
<feature type="compositionally biased region" description="Polar residues" evidence="2">
    <location>
        <begin position="455"/>
        <end position="465"/>
    </location>
</feature>
<dbReference type="AlphaFoldDB" id="A0A427XFW8"/>
<comment type="caution">
    <text evidence="3">The sequence shown here is derived from an EMBL/GenBank/DDBJ whole genome shotgun (WGS) entry which is preliminary data.</text>
</comment>
<feature type="region of interest" description="Disordered" evidence="2">
    <location>
        <begin position="1022"/>
        <end position="1072"/>
    </location>
</feature>
<feature type="compositionally biased region" description="Polar residues" evidence="2">
    <location>
        <begin position="221"/>
        <end position="233"/>
    </location>
</feature>
<feature type="compositionally biased region" description="Polar residues" evidence="2">
    <location>
        <begin position="473"/>
        <end position="483"/>
    </location>
</feature>
<proteinExistence type="predicted"/>
<feature type="region of interest" description="Disordered" evidence="2">
    <location>
        <begin position="32"/>
        <end position="77"/>
    </location>
</feature>
<protein>
    <submittedName>
        <fullName evidence="3">Uncharacterized protein</fullName>
    </submittedName>
</protein>
<organism evidence="3 4">
    <name type="scientific">Apiotrichum porosum</name>
    <dbReference type="NCBI Taxonomy" id="105984"/>
    <lineage>
        <taxon>Eukaryota</taxon>
        <taxon>Fungi</taxon>
        <taxon>Dikarya</taxon>
        <taxon>Basidiomycota</taxon>
        <taxon>Agaricomycotina</taxon>
        <taxon>Tremellomycetes</taxon>
        <taxon>Trichosporonales</taxon>
        <taxon>Trichosporonaceae</taxon>
        <taxon>Apiotrichum</taxon>
    </lineage>
</organism>
<dbReference type="EMBL" id="RSCE01000015">
    <property type="protein sequence ID" value="RSH77614.1"/>
    <property type="molecule type" value="Genomic_DNA"/>
</dbReference>
<gene>
    <name evidence="3" type="ORF">EHS24_003174</name>
</gene>
<feature type="region of interest" description="Disordered" evidence="2">
    <location>
        <begin position="159"/>
        <end position="267"/>
    </location>
</feature>
<name>A0A427XFW8_9TREE</name>
<feature type="coiled-coil region" evidence="1">
    <location>
        <begin position="342"/>
        <end position="376"/>
    </location>
</feature>
<feature type="compositionally biased region" description="Low complexity" evidence="2">
    <location>
        <begin position="256"/>
        <end position="266"/>
    </location>
</feature>
<evidence type="ECO:0000313" key="4">
    <source>
        <dbReference type="Proteomes" id="UP000279236"/>
    </source>
</evidence>
<dbReference type="RefSeq" id="XP_028472761.1">
    <property type="nucleotide sequence ID" value="XM_028618873.1"/>
</dbReference>
<dbReference type="OrthoDB" id="3366922at2759"/>
<evidence type="ECO:0000256" key="2">
    <source>
        <dbReference type="SAM" id="MobiDB-lite"/>
    </source>
</evidence>
<keyword evidence="1" id="KW-0175">Coiled coil</keyword>
<accession>A0A427XFW8</accession>
<evidence type="ECO:0000256" key="1">
    <source>
        <dbReference type="SAM" id="Coils"/>
    </source>
</evidence>
<sequence>MSDSFDDDDDIFSDPAALTAIAAIEERAIAASQAPKRGTSLHHRVTAPASRGRRAAVPAVAAVAPRKAPPPLNTNPRVTGCGFGWETGGKHQVRAEQAASRNATASASVAPPPRAPQQQTDDDYPMDAVVVNDKGQYGFGSNDDDPIIDQRKRPEIRQLAESAPLRAGERPPLPGSQARREAIAAATASNAPALGMRGPIQRSTSSTSTGGIPTDAPRLGNSRSLARSISTGAQVFGGRPPAAGSSRVSILPPIPSQGSNPPSSQGAVARRAVMELDEQKRLREAADTEVLALRSRVALLERGGARSPWRDEVQAGDNDWETKYGQIQQELWATQGKASTAKRNWDTNEAALRDQIEKLRSKLQDVESQTRARELEAKQRVESMKTQAVFSNHNAIASASKARQWSGSQRAGATPMKGGSPLRDKSLMTPAPLMRSAAKGKGRAAPPQRFDHLTNAFNITPTVNSRAKRQRTEVPSPTTTPKKQQQRVVSPVVSPIQSQQSQGRHGSDSGLDEAELDWQPVFEQPAFEDVVMDERDSKLELVHHLLNHVTSSSLQDNMPSSFNLGLASEPTILRIMKAPVLMNDMVADVLDLPVSAWKDACRDLLQVCGDNSRPFDAIAPDLMRTFALMLTIVIEAALADRDTADVTLTPVLIGILRFIGSTLLLFPELVEYNGVAIIEMTQLLREVGSCITGPQALVVQSRWDKKEKETLEADVPANQRPSALCLGELADAVVEVGEAICLADVKCVWTSDQLAYLILAFTKDDDPRTVRRGLDLFVAASCRQDHFRAIIFPPDSFPGDVPVIDRVARFLVNGHPKMEAAQVTTLSLSILGSLFMLSRSDADATVLMTEHSVLVPAILTILHRESTRIWGVRAQDKTKYNPLTILSPAIALLHHLVFPPPLSNNIHDAGQTRAVPVEDKRLFDGPLPQGVDLARRLNEASSTKEFNGLQHVFLTALGSMAYAEYADMDESKWENSSPGTTSLPSDHASDLRAIQFIAQDLLDAVVEGPEGDQVYELYVDDDDHGAANMPPPGGSAVQQAEDVDEEDEERMIGDAEQWEAPQSPVYHYISDD</sequence>
<dbReference type="GeneID" id="39587717"/>
<feature type="region of interest" description="Disordered" evidence="2">
    <location>
        <begin position="400"/>
        <end position="512"/>
    </location>
</feature>
<feature type="region of interest" description="Disordered" evidence="2">
    <location>
        <begin position="90"/>
        <end position="123"/>
    </location>
</feature>
<feature type="compositionally biased region" description="Low complexity" evidence="2">
    <location>
        <begin position="183"/>
        <end position="193"/>
    </location>
</feature>
<dbReference type="Proteomes" id="UP000279236">
    <property type="component" value="Unassembled WGS sequence"/>
</dbReference>